<comment type="catalytic activity">
    <reaction evidence="10 11">
        <text>D-alanyl-D-alanine + UDP-N-acetyl-alpha-D-muramoyl-L-alanyl-gamma-D-glutamyl-meso-2,6-diaminopimelate + ATP = UDP-N-acetyl-alpha-D-muramoyl-L-alanyl-gamma-D-glutamyl-meso-2,6-diaminopimeloyl-D-alanyl-D-alanine + ADP + phosphate + H(+)</text>
        <dbReference type="Rhea" id="RHEA:28374"/>
        <dbReference type="ChEBI" id="CHEBI:15378"/>
        <dbReference type="ChEBI" id="CHEBI:30616"/>
        <dbReference type="ChEBI" id="CHEBI:43474"/>
        <dbReference type="ChEBI" id="CHEBI:57822"/>
        <dbReference type="ChEBI" id="CHEBI:61386"/>
        <dbReference type="ChEBI" id="CHEBI:83905"/>
        <dbReference type="ChEBI" id="CHEBI:456216"/>
        <dbReference type="EC" id="6.3.2.10"/>
    </reaction>
</comment>
<dbReference type="NCBIfam" id="TIGR01143">
    <property type="entry name" value="murF"/>
    <property type="match status" value="1"/>
</dbReference>
<dbReference type="KEGG" id="pru:PRU_2263"/>
<proteinExistence type="inferred from homology"/>
<dbReference type="PANTHER" id="PTHR43024:SF1">
    <property type="entry name" value="UDP-N-ACETYLMURAMOYL-TRIPEPTIDE--D-ALANYL-D-ALANINE LIGASE"/>
    <property type="match status" value="1"/>
</dbReference>
<keyword evidence="2 10" id="KW-0436">Ligase</keyword>
<dbReference type="InterPro" id="IPR036565">
    <property type="entry name" value="Mur-like_cat_sf"/>
</dbReference>
<evidence type="ECO:0000256" key="10">
    <source>
        <dbReference type="HAMAP-Rule" id="MF_02019"/>
    </source>
</evidence>
<dbReference type="Pfam" id="PF01225">
    <property type="entry name" value="Mur_ligase"/>
    <property type="match status" value="1"/>
</dbReference>
<dbReference type="AlphaFoldDB" id="D5EV84"/>
<dbReference type="GO" id="GO:0051301">
    <property type="term" value="P:cell division"/>
    <property type="evidence" value="ECO:0007669"/>
    <property type="project" value="UniProtKB-KW"/>
</dbReference>
<evidence type="ECO:0000259" key="13">
    <source>
        <dbReference type="Pfam" id="PF02875"/>
    </source>
</evidence>
<dbReference type="EC" id="6.3.2.10" evidence="10 11"/>
<evidence type="ECO:0000259" key="12">
    <source>
        <dbReference type="Pfam" id="PF01225"/>
    </source>
</evidence>
<dbReference type="InterPro" id="IPR035911">
    <property type="entry name" value="MurE/MurF_N"/>
</dbReference>
<evidence type="ECO:0000256" key="3">
    <source>
        <dbReference type="ARBA" id="ARBA00022618"/>
    </source>
</evidence>
<comment type="pathway">
    <text evidence="10 11">Cell wall biogenesis; peptidoglycan biosynthesis.</text>
</comment>
<comment type="similarity">
    <text evidence="10">Belongs to the MurCDEF family. MurF subfamily.</text>
</comment>
<dbReference type="SUPFAM" id="SSF53623">
    <property type="entry name" value="MurD-like peptide ligases, catalytic domain"/>
    <property type="match status" value="1"/>
</dbReference>
<dbReference type="Pfam" id="PF02875">
    <property type="entry name" value="Mur_ligase_C"/>
    <property type="match status" value="1"/>
</dbReference>
<feature type="domain" description="Mur ligase N-terminal catalytic" evidence="12">
    <location>
        <begin position="51"/>
        <end position="95"/>
    </location>
</feature>
<accession>D5EV84</accession>
<dbReference type="STRING" id="264731.PRU_2263"/>
<keyword evidence="16" id="KW-1185">Reference proteome</keyword>
<keyword evidence="5 10" id="KW-0067">ATP-binding</keyword>
<dbReference type="EMBL" id="CP002006">
    <property type="protein sequence ID" value="ADE81118.1"/>
    <property type="molecule type" value="Genomic_DNA"/>
</dbReference>
<dbReference type="InterPro" id="IPR036615">
    <property type="entry name" value="Mur_ligase_C_dom_sf"/>
</dbReference>
<evidence type="ECO:0000259" key="14">
    <source>
        <dbReference type="Pfam" id="PF08245"/>
    </source>
</evidence>
<dbReference type="HAMAP" id="MF_02019">
    <property type="entry name" value="MurF"/>
    <property type="match status" value="1"/>
</dbReference>
<keyword evidence="9 10" id="KW-0961">Cell wall biogenesis/degradation</keyword>
<protein>
    <recommendedName>
        <fullName evidence="10 11">UDP-N-acetylmuramoyl-tripeptide--D-alanyl-D-alanine ligase</fullName>
        <ecNumber evidence="10 11">6.3.2.10</ecNumber>
    </recommendedName>
    <alternativeName>
        <fullName evidence="10">D-alanyl-D-alanine-adding enzyme</fullName>
    </alternativeName>
</protein>
<reference evidence="15 16" key="1">
    <citation type="journal article" date="2010" name="Microb. Ecol.">
        <title>Comparative genome analysis of Prevotella ruminicola and Prevotella bryantii: insights into their environmental niche.</title>
        <authorList>
            <consortium name="North American Consortium for Rumen Bacteria"/>
            <person name="Purushe J."/>
            <person name="Fouts D.E."/>
            <person name="Morrison M."/>
            <person name="White B.A."/>
            <person name="Mackie R.I."/>
            <person name="Coutinho P.M."/>
            <person name="Henrissat B."/>
            <person name="Nelson K.E."/>
        </authorList>
    </citation>
    <scope>NUCLEOTIDE SEQUENCE [LARGE SCALE GENOMIC DNA]</scope>
    <source>
        <strain evidence="16">ATCC 19189 / JCM 8958 / 23</strain>
    </source>
</reference>
<sequence>MNRFVHIAHKDTHFFWIKNPELRIFTIFAPKITKFMDIKELYKLYEQHPCITTDSRDCPEGSIFLALKGESFNGNKFALQALEKGCAYAIVDEDVANDPRIIKVDNCLQTFKDLAREHRRQFDIPVIGITGTNGKTTTKELIAAVLSQKYNVLYTQGNFNNDVGVPKTLFRLNKEHEIAVIEMGASHPGDIKTLAETAEPTCGLITNVGRAHLQGFGSFEGVIKTKCELYDFLRSREDSLIFINADNEHLIDQISDDEEMWLSPYSTDPDNQYSCISGEVLECNPFLKFRWREPLMVLEEEGRSTKWHKVQTKLIGSYNIDNLLAAIAVGINFGVDRKKIVAALEAYEPSNNRSQMTVTEKNHLIVDAYNANPSSMQAALENFKIMQADNKMAILGAMRELGEVSAEEHQHVVDYLKTSDIKTVWLVGEEFEDTQCDFRKFKDVEEVKAAIAAEQPTGHYILIKGSNSTKLYQLPELL</sequence>
<dbReference type="GO" id="GO:0008766">
    <property type="term" value="F:UDP-N-acetylmuramoylalanyl-D-glutamyl-2,6-diaminopimelate-D-alanyl-D-alanine ligase activity"/>
    <property type="evidence" value="ECO:0007669"/>
    <property type="project" value="RHEA"/>
</dbReference>
<dbReference type="InterPro" id="IPR013221">
    <property type="entry name" value="Mur_ligase_cen"/>
</dbReference>
<feature type="domain" description="Mur ligase C-terminal" evidence="13">
    <location>
        <begin position="358"/>
        <end position="466"/>
    </location>
</feature>
<dbReference type="GO" id="GO:0008360">
    <property type="term" value="P:regulation of cell shape"/>
    <property type="evidence" value="ECO:0007669"/>
    <property type="project" value="UniProtKB-KW"/>
</dbReference>
<feature type="domain" description="Mur ligase central" evidence="14">
    <location>
        <begin position="129"/>
        <end position="329"/>
    </location>
</feature>
<dbReference type="Gene3D" id="3.40.1390.10">
    <property type="entry name" value="MurE/MurF, N-terminal domain"/>
    <property type="match status" value="1"/>
</dbReference>
<dbReference type="GO" id="GO:0005737">
    <property type="term" value="C:cytoplasm"/>
    <property type="evidence" value="ECO:0007669"/>
    <property type="project" value="UniProtKB-SubCell"/>
</dbReference>
<dbReference type="UniPathway" id="UPA00219"/>
<dbReference type="Proteomes" id="UP000000927">
    <property type="component" value="Chromosome"/>
</dbReference>
<evidence type="ECO:0000256" key="5">
    <source>
        <dbReference type="ARBA" id="ARBA00022840"/>
    </source>
</evidence>
<dbReference type="SUPFAM" id="SSF53244">
    <property type="entry name" value="MurD-like peptide ligases, peptide-binding domain"/>
    <property type="match status" value="1"/>
</dbReference>
<dbReference type="HOGENOM" id="CLU_031507_4_0_10"/>
<dbReference type="SUPFAM" id="SSF63418">
    <property type="entry name" value="MurE/MurF N-terminal domain"/>
    <property type="match status" value="1"/>
</dbReference>
<dbReference type="InterPro" id="IPR000713">
    <property type="entry name" value="Mur_ligase_N"/>
</dbReference>
<keyword evidence="4 10" id="KW-0547">Nucleotide-binding</keyword>
<evidence type="ECO:0000256" key="4">
    <source>
        <dbReference type="ARBA" id="ARBA00022741"/>
    </source>
</evidence>
<evidence type="ECO:0000256" key="1">
    <source>
        <dbReference type="ARBA" id="ARBA00022490"/>
    </source>
</evidence>
<dbReference type="Pfam" id="PF08245">
    <property type="entry name" value="Mur_ligase_M"/>
    <property type="match status" value="1"/>
</dbReference>
<keyword evidence="3 10" id="KW-0132">Cell division</keyword>
<gene>
    <name evidence="10 15" type="primary">murF</name>
    <name evidence="15" type="ordered locus">PRU_2263</name>
</gene>
<dbReference type="InterPro" id="IPR005863">
    <property type="entry name" value="UDP-N-AcMur_synth"/>
</dbReference>
<dbReference type="GO" id="GO:0047480">
    <property type="term" value="F:UDP-N-acetylmuramoyl-tripeptide-D-alanyl-D-alanine ligase activity"/>
    <property type="evidence" value="ECO:0007669"/>
    <property type="project" value="UniProtKB-UniRule"/>
</dbReference>
<keyword evidence="1 10" id="KW-0963">Cytoplasm</keyword>
<dbReference type="GO" id="GO:0005524">
    <property type="term" value="F:ATP binding"/>
    <property type="evidence" value="ECO:0007669"/>
    <property type="project" value="UniProtKB-UniRule"/>
</dbReference>
<evidence type="ECO:0000256" key="8">
    <source>
        <dbReference type="ARBA" id="ARBA00023306"/>
    </source>
</evidence>
<keyword evidence="6 10" id="KW-0133">Cell shape</keyword>
<evidence type="ECO:0000256" key="11">
    <source>
        <dbReference type="RuleBase" id="RU004136"/>
    </source>
</evidence>
<dbReference type="Gene3D" id="3.40.1190.10">
    <property type="entry name" value="Mur-like, catalytic domain"/>
    <property type="match status" value="1"/>
</dbReference>
<comment type="subcellular location">
    <subcellularLocation>
        <location evidence="10 11">Cytoplasm</location>
    </subcellularLocation>
</comment>
<dbReference type="PANTHER" id="PTHR43024">
    <property type="entry name" value="UDP-N-ACETYLMURAMOYL-TRIPEPTIDE--D-ALANYL-D-ALANINE LIGASE"/>
    <property type="match status" value="1"/>
</dbReference>
<evidence type="ECO:0000256" key="9">
    <source>
        <dbReference type="ARBA" id="ARBA00023316"/>
    </source>
</evidence>
<dbReference type="InterPro" id="IPR004101">
    <property type="entry name" value="Mur_ligase_C"/>
</dbReference>
<comment type="function">
    <text evidence="10 11">Involved in cell wall formation. Catalyzes the final step in the synthesis of UDP-N-acetylmuramoyl-pentapeptide, the precursor of murein.</text>
</comment>
<name>D5EV84_XYLR2</name>
<dbReference type="eggNOG" id="COG0770">
    <property type="taxonomic scope" value="Bacteria"/>
</dbReference>
<organism evidence="15 16">
    <name type="scientific">Xylanibacter ruminicola (strain ATCC 19189 / DSM 19721 / CIP 105475 / JCM 8958 / 23)</name>
    <name type="common">Prevotella ruminicola</name>
    <dbReference type="NCBI Taxonomy" id="264731"/>
    <lineage>
        <taxon>Bacteria</taxon>
        <taxon>Pseudomonadati</taxon>
        <taxon>Bacteroidota</taxon>
        <taxon>Bacteroidia</taxon>
        <taxon>Bacteroidales</taxon>
        <taxon>Prevotellaceae</taxon>
        <taxon>Xylanibacter</taxon>
    </lineage>
</organism>
<dbReference type="Gene3D" id="3.90.190.20">
    <property type="entry name" value="Mur ligase, C-terminal domain"/>
    <property type="match status" value="1"/>
</dbReference>
<feature type="binding site" evidence="10">
    <location>
        <begin position="131"/>
        <end position="137"/>
    </location>
    <ligand>
        <name>ATP</name>
        <dbReference type="ChEBI" id="CHEBI:30616"/>
    </ligand>
</feature>
<keyword evidence="7 10" id="KW-0573">Peptidoglycan synthesis</keyword>
<evidence type="ECO:0000313" key="16">
    <source>
        <dbReference type="Proteomes" id="UP000000927"/>
    </source>
</evidence>
<dbReference type="GO" id="GO:0009252">
    <property type="term" value="P:peptidoglycan biosynthetic process"/>
    <property type="evidence" value="ECO:0007669"/>
    <property type="project" value="UniProtKB-UniRule"/>
</dbReference>
<evidence type="ECO:0000313" key="15">
    <source>
        <dbReference type="EMBL" id="ADE81118.1"/>
    </source>
</evidence>
<evidence type="ECO:0000256" key="6">
    <source>
        <dbReference type="ARBA" id="ARBA00022960"/>
    </source>
</evidence>
<dbReference type="InterPro" id="IPR051046">
    <property type="entry name" value="MurCDEF_CellWall_CoF430Synth"/>
</dbReference>
<evidence type="ECO:0000256" key="2">
    <source>
        <dbReference type="ARBA" id="ARBA00022598"/>
    </source>
</evidence>
<evidence type="ECO:0000256" key="7">
    <source>
        <dbReference type="ARBA" id="ARBA00022984"/>
    </source>
</evidence>
<keyword evidence="8 10" id="KW-0131">Cell cycle</keyword>
<dbReference type="GO" id="GO:0071555">
    <property type="term" value="P:cell wall organization"/>
    <property type="evidence" value="ECO:0007669"/>
    <property type="project" value="UniProtKB-KW"/>
</dbReference>